<accession>A0AAP0PFE7</accession>
<name>A0AAP0PFE7_9MAGN</name>
<organism evidence="3 4">
    <name type="scientific">Stephania japonica</name>
    <dbReference type="NCBI Taxonomy" id="461633"/>
    <lineage>
        <taxon>Eukaryota</taxon>
        <taxon>Viridiplantae</taxon>
        <taxon>Streptophyta</taxon>
        <taxon>Embryophyta</taxon>
        <taxon>Tracheophyta</taxon>
        <taxon>Spermatophyta</taxon>
        <taxon>Magnoliopsida</taxon>
        <taxon>Ranunculales</taxon>
        <taxon>Menispermaceae</taxon>
        <taxon>Menispermoideae</taxon>
        <taxon>Cissampelideae</taxon>
        <taxon>Stephania</taxon>
    </lineage>
</organism>
<feature type="domain" description="R13L1/DRL21-like LRR repeat region" evidence="2">
    <location>
        <begin position="47"/>
        <end position="174"/>
    </location>
</feature>
<evidence type="ECO:0000313" key="3">
    <source>
        <dbReference type="EMBL" id="KAK9138806.1"/>
    </source>
</evidence>
<dbReference type="AlphaFoldDB" id="A0AAP0PFE7"/>
<keyword evidence="4" id="KW-1185">Reference proteome</keyword>
<proteinExistence type="predicted"/>
<dbReference type="SUPFAM" id="SSF52058">
    <property type="entry name" value="L domain-like"/>
    <property type="match status" value="2"/>
</dbReference>
<evidence type="ECO:0000259" key="1">
    <source>
        <dbReference type="Pfam" id="PF23247"/>
    </source>
</evidence>
<dbReference type="InterPro" id="IPR032675">
    <property type="entry name" value="LRR_dom_sf"/>
</dbReference>
<dbReference type="Proteomes" id="UP001417504">
    <property type="component" value="Unassembled WGS sequence"/>
</dbReference>
<dbReference type="EMBL" id="JBBNAE010000003">
    <property type="protein sequence ID" value="KAK9138806.1"/>
    <property type="molecule type" value="Genomic_DNA"/>
</dbReference>
<reference evidence="3 4" key="1">
    <citation type="submission" date="2024-01" db="EMBL/GenBank/DDBJ databases">
        <title>Genome assemblies of Stephania.</title>
        <authorList>
            <person name="Yang L."/>
        </authorList>
    </citation>
    <scope>NUCLEOTIDE SEQUENCE [LARGE SCALE GENOMIC DNA]</scope>
    <source>
        <strain evidence="3">QJT</strain>
        <tissue evidence="3">Leaf</tissue>
    </source>
</reference>
<dbReference type="PANTHER" id="PTHR47186:SF3">
    <property type="entry name" value="OS09G0267800 PROTEIN"/>
    <property type="match status" value="1"/>
</dbReference>
<dbReference type="InterPro" id="IPR056789">
    <property type="entry name" value="LRR_R13L1-DRL21"/>
</dbReference>
<feature type="domain" description="Disease resistance protein At4g27190-like leucine-rich repeats" evidence="1">
    <location>
        <begin position="272"/>
        <end position="396"/>
    </location>
</feature>
<dbReference type="Gene3D" id="3.80.10.10">
    <property type="entry name" value="Ribonuclease Inhibitor"/>
    <property type="match status" value="3"/>
</dbReference>
<evidence type="ECO:0000313" key="4">
    <source>
        <dbReference type="Proteomes" id="UP001417504"/>
    </source>
</evidence>
<evidence type="ECO:0000259" key="2">
    <source>
        <dbReference type="Pfam" id="PF25019"/>
    </source>
</evidence>
<comment type="caution">
    <text evidence="3">The sequence shown here is derived from an EMBL/GenBank/DDBJ whole genome shotgun (WGS) entry which is preliminary data.</text>
</comment>
<feature type="domain" description="R13L1/DRL21-like LRR repeat region" evidence="2">
    <location>
        <begin position="545"/>
        <end position="610"/>
    </location>
</feature>
<dbReference type="PANTHER" id="PTHR47186">
    <property type="entry name" value="LEUCINE-RICH REPEAT-CONTAINING PROTEIN 57"/>
    <property type="match status" value="1"/>
</dbReference>
<dbReference type="Pfam" id="PF25019">
    <property type="entry name" value="LRR_R13L1-DRL21"/>
    <property type="match status" value="2"/>
</dbReference>
<dbReference type="InterPro" id="IPR057135">
    <property type="entry name" value="At4g27190-like_LRR"/>
</dbReference>
<protein>
    <submittedName>
        <fullName evidence="3">Uncharacterized protein</fullName>
    </submittedName>
</protein>
<sequence>MYLKKLRHLFIDNYEKWKKIPQTVGELHQLQTLPLFVVCEEDAGRGISVLKNLNNLRGSLKIHRLCLVKEVSLAEGAKLIIDKGNLRELSLHWDSEDGQSCVGDSQVLKELQPHGNLKELSIVGFGGVEFPGWVSNGSLVSNLVAMKISDCSRCEHIPSFGGLCCLEYLEIRNMGNVKSIGSSKDDDDGKGMDASITSSEESSYGSLKKLWLEDMGSLEEWSEKEAGILFPCLEELYICDCPNLRRAPHLFFSLQSLELRDVGGAGVMSITSSLTSLTYLDILQCEDLEFLPKGLLRNNKQLDFVWVRECPKLQGFREEEGLLLPNDDEMMVANTSSLLRTLKIWVCDALKSIPNLRSFTSLQQLEIHSCGELETIPKGFLSSLVALESLSVKCCDRLKGTIELSPPSLKHLRELKIWRCRNFEGFDISSSSSSTEQQQLVLFPCFHTLEIHVCHAISSIDLRSFASLRELYIVECRGLQALQGFPSLTALEKLSIGSLSPALRYFPFFGEDDDDDNAVQFNNLFPSLRDLLIEGWATLQSFPHRLQHFTMLKALSIWTFPNLTALPEWLGNLASLEELTIWCCDNLTHLPSKEQMQRLTFLKKLYIRECPHLKERCRRDGPEWPKISHIPNLDT</sequence>
<gene>
    <name evidence="3" type="ORF">Sjap_009400</name>
</gene>
<dbReference type="Pfam" id="PF23247">
    <property type="entry name" value="LRR_RPS2"/>
    <property type="match status" value="1"/>
</dbReference>